<dbReference type="AlphaFoldDB" id="A0A6P8BT51"/>
<dbReference type="RefSeq" id="XP_031374022.1">
    <property type="nucleotide sequence ID" value="XM_031518162.1"/>
</dbReference>
<gene>
    <name evidence="4" type="primary">LOC116188675</name>
</gene>
<dbReference type="InterPro" id="IPR045889">
    <property type="entry name" value="MES/HNL"/>
</dbReference>
<dbReference type="GeneID" id="116188675"/>
<organism evidence="3 4">
    <name type="scientific">Punica granatum</name>
    <name type="common">Pomegranate</name>
    <dbReference type="NCBI Taxonomy" id="22663"/>
    <lineage>
        <taxon>Eukaryota</taxon>
        <taxon>Viridiplantae</taxon>
        <taxon>Streptophyta</taxon>
        <taxon>Embryophyta</taxon>
        <taxon>Tracheophyta</taxon>
        <taxon>Spermatophyta</taxon>
        <taxon>Magnoliopsida</taxon>
        <taxon>eudicotyledons</taxon>
        <taxon>Gunneridae</taxon>
        <taxon>Pentapetalae</taxon>
        <taxon>rosids</taxon>
        <taxon>malvids</taxon>
        <taxon>Myrtales</taxon>
        <taxon>Lythraceae</taxon>
        <taxon>Punica</taxon>
    </lineage>
</organism>
<dbReference type="PANTHER" id="PTHR10992">
    <property type="entry name" value="METHYLESTERASE FAMILY MEMBER"/>
    <property type="match status" value="1"/>
</dbReference>
<dbReference type="SUPFAM" id="SSF53474">
    <property type="entry name" value="alpha/beta-Hydrolases"/>
    <property type="match status" value="1"/>
</dbReference>
<dbReference type="InterPro" id="IPR029058">
    <property type="entry name" value="AB_hydrolase_fold"/>
</dbReference>
<dbReference type="FunFam" id="3.40.50.1820:FF:000051">
    <property type="entry name" value="(S)-hydroxynitrile lyase"/>
    <property type="match status" value="1"/>
</dbReference>
<dbReference type="GO" id="GO:0009694">
    <property type="term" value="P:jasmonic acid metabolic process"/>
    <property type="evidence" value="ECO:0007669"/>
    <property type="project" value="TreeGrafter"/>
</dbReference>
<dbReference type="GO" id="GO:0080031">
    <property type="term" value="F:methyl salicylate esterase activity"/>
    <property type="evidence" value="ECO:0007669"/>
    <property type="project" value="TreeGrafter"/>
</dbReference>
<reference evidence="3" key="1">
    <citation type="journal article" date="2020" name="Plant Biotechnol. J.">
        <title>The pomegranate (Punica granatum L.) draft genome dissects genetic divergence between soft- and hard-seeded cultivars.</title>
        <authorList>
            <person name="Luo X."/>
            <person name="Li H."/>
            <person name="Wu Z."/>
            <person name="Yao W."/>
            <person name="Zhao P."/>
            <person name="Cao D."/>
            <person name="Yu H."/>
            <person name="Li K."/>
            <person name="Poudel K."/>
            <person name="Zhao D."/>
            <person name="Zhang F."/>
            <person name="Xia X."/>
            <person name="Chen L."/>
            <person name="Wang Q."/>
            <person name="Jing D."/>
            <person name="Cao S."/>
        </authorList>
    </citation>
    <scope>NUCLEOTIDE SEQUENCE [LARGE SCALE GENOMIC DNA]</scope>
    <source>
        <strain evidence="3">cv. Tunisia</strain>
    </source>
</reference>
<dbReference type="InterPro" id="IPR000073">
    <property type="entry name" value="AB_hydrolase_1"/>
</dbReference>
<keyword evidence="3" id="KW-1185">Reference proteome</keyword>
<dbReference type="Gene3D" id="3.40.50.1820">
    <property type="entry name" value="alpha/beta hydrolase"/>
    <property type="match status" value="1"/>
</dbReference>
<keyword evidence="1" id="KW-0378">Hydrolase</keyword>
<evidence type="ECO:0000259" key="2">
    <source>
        <dbReference type="Pfam" id="PF12697"/>
    </source>
</evidence>
<name>A0A6P8BT51_PUNGR</name>
<dbReference type="GO" id="GO:0080030">
    <property type="term" value="F:methyl indole-3-acetate esterase activity"/>
    <property type="evidence" value="ECO:0007669"/>
    <property type="project" value="TreeGrafter"/>
</dbReference>
<dbReference type="Proteomes" id="UP000515151">
    <property type="component" value="Chromosome 8"/>
</dbReference>
<dbReference type="GO" id="GO:0080032">
    <property type="term" value="F:methyl jasmonate esterase activity"/>
    <property type="evidence" value="ECO:0007669"/>
    <property type="project" value="TreeGrafter"/>
</dbReference>
<feature type="domain" description="AB hydrolase-1" evidence="2">
    <location>
        <begin position="132"/>
        <end position="370"/>
    </location>
</feature>
<evidence type="ECO:0000256" key="1">
    <source>
        <dbReference type="ARBA" id="ARBA00022801"/>
    </source>
</evidence>
<protein>
    <submittedName>
        <fullName evidence="4">Salicylic acid-binding protein 2-like</fullName>
    </submittedName>
</protein>
<reference evidence="4" key="2">
    <citation type="submission" date="2025-08" db="UniProtKB">
        <authorList>
            <consortium name="RefSeq"/>
        </authorList>
    </citation>
    <scope>IDENTIFICATION</scope>
    <source>
        <tissue evidence="4">Leaf</tissue>
    </source>
</reference>
<dbReference type="Pfam" id="PF12697">
    <property type="entry name" value="Abhydrolase_6"/>
    <property type="match status" value="1"/>
</dbReference>
<dbReference type="PANTHER" id="PTHR10992:SF1083">
    <property type="entry name" value="METHYLESTERASE 1"/>
    <property type="match status" value="1"/>
</dbReference>
<accession>A0A6P8BT51</accession>
<proteinExistence type="predicted"/>
<evidence type="ECO:0000313" key="3">
    <source>
        <dbReference type="Proteomes" id="UP000515151"/>
    </source>
</evidence>
<dbReference type="OrthoDB" id="408373at2759"/>
<evidence type="ECO:0000313" key="4">
    <source>
        <dbReference type="RefSeq" id="XP_031374022.1"/>
    </source>
</evidence>
<dbReference type="GO" id="GO:0009696">
    <property type="term" value="P:salicylic acid metabolic process"/>
    <property type="evidence" value="ECO:0007669"/>
    <property type="project" value="TreeGrafter"/>
</dbReference>
<sequence>MVLRIVLVRLTSIPHGKPPHVAPACDAFPFPPSLSSPAYPRADEVIRPLLHCFQFLSTASPSSLIPTSQPPPSALDPLKLGLELGGKSDGVRASASSSAAAFDLSSLTSSKARAFSTLNTEEQKLQKHQKHFVLVHSACHGAWAWFKLKHRLESAGHRVTVLDLAASGTNPRPIHEVYTFKEYTQPLLDFLHAAVPPAETVVLVGHSFGGLSLALASDMFADKVSVAVFLSAFVPDTTHGPSYVLDRATKEMLDTQFRPYQNGEKRGTSIFFGPMFLSSKLYQLSPVEDLELGKILVRPGSLFMDDLSRQQKLSEEGYGSVTRVCIVCSEDEVIPKDFQRWMIQNSGIKYVFEIGGADHMAMFSKPQELCECLLGIANRYA</sequence>